<protein>
    <submittedName>
        <fullName evidence="3">NAD(P)-binding protein</fullName>
    </submittedName>
</protein>
<gene>
    <name evidence="3" type="ORF">OH76DRAFT_1394782</name>
</gene>
<organism evidence="3 4">
    <name type="scientific">Lentinus brumalis</name>
    <dbReference type="NCBI Taxonomy" id="2498619"/>
    <lineage>
        <taxon>Eukaryota</taxon>
        <taxon>Fungi</taxon>
        <taxon>Dikarya</taxon>
        <taxon>Basidiomycota</taxon>
        <taxon>Agaricomycotina</taxon>
        <taxon>Agaricomycetes</taxon>
        <taxon>Polyporales</taxon>
        <taxon>Polyporaceae</taxon>
        <taxon>Lentinus</taxon>
    </lineage>
</organism>
<dbReference type="Gene3D" id="3.40.50.720">
    <property type="entry name" value="NAD(P)-binding Rossmann-like Domain"/>
    <property type="match status" value="2"/>
</dbReference>
<dbReference type="EMBL" id="KZ857379">
    <property type="protein sequence ID" value="RDX57031.1"/>
    <property type="molecule type" value="Genomic_DNA"/>
</dbReference>
<dbReference type="Proteomes" id="UP000256964">
    <property type="component" value="Unassembled WGS sequence"/>
</dbReference>
<sequence length="356" mass="39458">MSIPTAKIPALFLGGTGYLGGALLSHFLTSDFFVQKFDITVLVRSPEKARRLESEYNVKVSIGSLDDTDQVEQLSEEAHAVWSLANSDDVNVSRAILRGLEKRHKKLQDRPVVMHTSGTGVLIDPRYILGNQITEDVYSDLDVNKLAAIPPQAMHRPVDLLYLNADQEGYIRLVLVLPSTVYGTPSGVLNRSGIANKHSFQIPGLIRAAVERKRVGLIGEGQAIWNHVHIDDLVYLYALITTKFLTEPEKVGHGREGHYFAENGEYLHYDLAMAISKALYKLGAVESEEPARFVTEEEVQAGALKERFVGASGTKARARAERARLLGWMPKKTTEDFWANVEPEVESVVQELHASG</sequence>
<dbReference type="GO" id="GO:0005737">
    <property type="term" value="C:cytoplasm"/>
    <property type="evidence" value="ECO:0007669"/>
    <property type="project" value="TreeGrafter"/>
</dbReference>
<proteinExistence type="predicted"/>
<dbReference type="AlphaFoldDB" id="A0A371DX03"/>
<evidence type="ECO:0000259" key="2">
    <source>
        <dbReference type="Pfam" id="PF13460"/>
    </source>
</evidence>
<dbReference type="InterPro" id="IPR001509">
    <property type="entry name" value="Epimerase_deHydtase"/>
</dbReference>
<accession>A0A371DX03</accession>
<dbReference type="Pfam" id="PF01370">
    <property type="entry name" value="Epimerase"/>
    <property type="match status" value="1"/>
</dbReference>
<dbReference type="SUPFAM" id="SSF51735">
    <property type="entry name" value="NAD(P)-binding Rossmann-fold domains"/>
    <property type="match status" value="1"/>
</dbReference>
<dbReference type="OrthoDB" id="2130169at2759"/>
<dbReference type="Pfam" id="PF13460">
    <property type="entry name" value="NAD_binding_10"/>
    <property type="match status" value="1"/>
</dbReference>
<evidence type="ECO:0000313" key="4">
    <source>
        <dbReference type="Proteomes" id="UP000256964"/>
    </source>
</evidence>
<dbReference type="GO" id="GO:0004029">
    <property type="term" value="F:aldehyde dehydrogenase (NAD+) activity"/>
    <property type="evidence" value="ECO:0007669"/>
    <property type="project" value="TreeGrafter"/>
</dbReference>
<evidence type="ECO:0000313" key="3">
    <source>
        <dbReference type="EMBL" id="RDX57031.1"/>
    </source>
</evidence>
<dbReference type="Gene3D" id="3.90.25.10">
    <property type="entry name" value="UDP-galactose 4-epimerase, domain 1"/>
    <property type="match status" value="1"/>
</dbReference>
<dbReference type="InterPro" id="IPR036291">
    <property type="entry name" value="NAD(P)-bd_dom_sf"/>
</dbReference>
<feature type="domain" description="NAD-dependent epimerase/dehydratase" evidence="1">
    <location>
        <begin position="160"/>
        <end position="243"/>
    </location>
</feature>
<dbReference type="InterPro" id="IPR051783">
    <property type="entry name" value="NAD(P)-dependent_oxidoreduct"/>
</dbReference>
<dbReference type="STRING" id="139420.A0A371DX03"/>
<dbReference type="InterPro" id="IPR016040">
    <property type="entry name" value="NAD(P)-bd_dom"/>
</dbReference>
<keyword evidence="4" id="KW-1185">Reference proteome</keyword>
<dbReference type="PANTHER" id="PTHR48079">
    <property type="entry name" value="PROTEIN YEEZ"/>
    <property type="match status" value="1"/>
</dbReference>
<evidence type="ECO:0000259" key="1">
    <source>
        <dbReference type="Pfam" id="PF01370"/>
    </source>
</evidence>
<dbReference type="PANTHER" id="PTHR48079:SF6">
    <property type="entry name" value="NAD(P)-BINDING DOMAIN-CONTAINING PROTEIN-RELATED"/>
    <property type="match status" value="1"/>
</dbReference>
<feature type="domain" description="NAD(P)-binding" evidence="2">
    <location>
        <begin position="14"/>
        <end position="102"/>
    </location>
</feature>
<reference evidence="3 4" key="1">
    <citation type="journal article" date="2018" name="Biotechnol. Biofuels">
        <title>Integrative visual omics of the white-rot fungus Polyporus brumalis exposes the biotechnological potential of its oxidative enzymes for delignifying raw plant biomass.</title>
        <authorList>
            <person name="Miyauchi S."/>
            <person name="Rancon A."/>
            <person name="Drula E."/>
            <person name="Hage H."/>
            <person name="Chaduli D."/>
            <person name="Favel A."/>
            <person name="Grisel S."/>
            <person name="Henrissat B."/>
            <person name="Herpoel-Gimbert I."/>
            <person name="Ruiz-Duenas F.J."/>
            <person name="Chevret D."/>
            <person name="Hainaut M."/>
            <person name="Lin J."/>
            <person name="Wang M."/>
            <person name="Pangilinan J."/>
            <person name="Lipzen A."/>
            <person name="Lesage-Meessen L."/>
            <person name="Navarro D."/>
            <person name="Riley R."/>
            <person name="Grigoriev I.V."/>
            <person name="Zhou S."/>
            <person name="Raouche S."/>
            <person name="Rosso M.N."/>
        </authorList>
    </citation>
    <scope>NUCLEOTIDE SEQUENCE [LARGE SCALE GENOMIC DNA]</scope>
    <source>
        <strain evidence="3 4">BRFM 1820</strain>
    </source>
</reference>
<name>A0A371DX03_9APHY</name>